<dbReference type="InterPro" id="IPR023214">
    <property type="entry name" value="HAD_sf"/>
</dbReference>
<dbReference type="Gene3D" id="3.40.50.1000">
    <property type="entry name" value="HAD superfamily/HAD-like"/>
    <property type="match status" value="1"/>
</dbReference>
<dbReference type="InterPro" id="IPR036412">
    <property type="entry name" value="HAD-like_sf"/>
</dbReference>
<dbReference type="GO" id="GO:0015031">
    <property type="term" value="P:protein transport"/>
    <property type="evidence" value="ECO:0007669"/>
    <property type="project" value="UniProtKB-KW"/>
</dbReference>
<dbReference type="InterPro" id="IPR050365">
    <property type="entry name" value="TIM50"/>
</dbReference>
<dbReference type="SUPFAM" id="SSF56784">
    <property type="entry name" value="HAD-like"/>
    <property type="match status" value="1"/>
</dbReference>
<keyword evidence="1" id="KW-0813">Transport</keyword>
<dbReference type="AlphaFoldDB" id="A0A7S3DIR9"/>
<evidence type="ECO:0000313" key="3">
    <source>
        <dbReference type="EMBL" id="CAE0258422.1"/>
    </source>
</evidence>
<organism evidence="3">
    <name type="scientific">Palpitomonas bilix</name>
    <dbReference type="NCBI Taxonomy" id="652834"/>
    <lineage>
        <taxon>Eukaryota</taxon>
        <taxon>Eukaryota incertae sedis</taxon>
    </lineage>
</organism>
<keyword evidence="1" id="KW-0653">Protein transport</keyword>
<dbReference type="InterPro" id="IPR004274">
    <property type="entry name" value="FCP1_dom"/>
</dbReference>
<dbReference type="PROSITE" id="PS50969">
    <property type="entry name" value="FCP1"/>
    <property type="match status" value="1"/>
</dbReference>
<comment type="function">
    <text evidence="1">Essential component of the TIM23 complex, a complex that mediates the translocation of transit peptide-containing proteins across the mitochondrial inner membrane.</text>
</comment>
<keyword evidence="1" id="KW-0811">Translocation</keyword>
<evidence type="ECO:0000256" key="1">
    <source>
        <dbReference type="RuleBase" id="RU365079"/>
    </source>
</evidence>
<feature type="domain" description="FCP1 homology" evidence="2">
    <location>
        <begin position="45"/>
        <end position="221"/>
    </location>
</feature>
<dbReference type="GO" id="GO:0005744">
    <property type="term" value="C:TIM23 mitochondrial import inner membrane translocase complex"/>
    <property type="evidence" value="ECO:0007669"/>
    <property type="project" value="UniProtKB-UniRule"/>
</dbReference>
<dbReference type="PANTHER" id="PTHR12210">
    <property type="entry name" value="DULLARD PROTEIN PHOSPHATASE"/>
    <property type="match status" value="1"/>
</dbReference>
<comment type="subcellular location">
    <subcellularLocation>
        <location evidence="1">Mitochondrion inner membrane</location>
        <topology evidence="1">Single-pass membrane protein</topology>
    </subcellularLocation>
</comment>
<evidence type="ECO:0000259" key="2">
    <source>
        <dbReference type="PROSITE" id="PS50969"/>
    </source>
</evidence>
<proteinExistence type="inferred from homology"/>
<dbReference type="SMART" id="SM00577">
    <property type="entry name" value="CPDc"/>
    <property type="match status" value="1"/>
</dbReference>
<sequence length="283" mass="31934">MLAKRFFGRIGLPPPTALRRLFSGNAALAEAATVPRFLAPLYTGSTKPPVTVVLDLDETLVKTFELDDESAEPTRGKPNLHSEIFFGMGDIVHYCTYFRPGLLEFLRELRTLDNCEVMVYTLGVQQYVDEVINAIDGEKGKAGALFRHRLYSQHGLPCPLAKRQKDMRVLNRDLSRVISIDDSVYSYLRQPDNSIPVPAYKGPNTRPVTTEKEIFSFVLDEVFKAAKEDDVRPYLQKRFGLRSALEKDSTLRRYMRSAEVLNLHTVPSVMEGGKRAPPVSILQ</sequence>
<keyword evidence="1" id="KW-0496">Mitochondrion</keyword>
<keyword evidence="1" id="KW-0809">Transit peptide</keyword>
<dbReference type="Pfam" id="PF03031">
    <property type="entry name" value="NIF"/>
    <property type="match status" value="1"/>
</dbReference>
<reference evidence="3" key="1">
    <citation type="submission" date="2021-01" db="EMBL/GenBank/DDBJ databases">
        <authorList>
            <person name="Corre E."/>
            <person name="Pelletier E."/>
            <person name="Niang G."/>
            <person name="Scheremetjew M."/>
            <person name="Finn R."/>
            <person name="Kale V."/>
            <person name="Holt S."/>
            <person name="Cochrane G."/>
            <person name="Meng A."/>
            <person name="Brown T."/>
            <person name="Cohen L."/>
        </authorList>
    </citation>
    <scope>NUCLEOTIDE SEQUENCE</scope>
    <source>
        <strain evidence="3">NIES-2562</strain>
    </source>
</reference>
<gene>
    <name evidence="3" type="ORF">PBIL07802_LOCUS20685</name>
</gene>
<dbReference type="EMBL" id="HBIB01031963">
    <property type="protein sequence ID" value="CAE0258422.1"/>
    <property type="molecule type" value="Transcribed_RNA"/>
</dbReference>
<accession>A0A7S3DIR9</accession>
<dbReference type="CDD" id="cd07521">
    <property type="entry name" value="HAD_FCP1-like"/>
    <property type="match status" value="1"/>
</dbReference>
<protein>
    <recommendedName>
        <fullName evidence="1">Mitochondrial import inner membrane translocase subunit TIM50</fullName>
    </recommendedName>
</protein>
<comment type="similarity">
    <text evidence="1">Belongs to the TIM50 family.</text>
</comment>
<name>A0A7S3DIR9_9EUKA</name>
<comment type="subunit">
    <text evidence="1">Component of the TIM23 complex.</text>
</comment>